<name>A0A517YN53_9BACT</name>
<sequence>MAKKSSSKSDRSDPKQNKSLAIRLVVKKMPAAKATEVAEVVKKEYGHEISQNMVYMVKTKGNMATDGRAKKSKSASDSPLTSPALWVDAIKTARQLLKATGSLANATALLKAIDG</sequence>
<evidence type="ECO:0000313" key="2">
    <source>
        <dbReference type="EMBL" id="QDU31666.1"/>
    </source>
</evidence>
<reference evidence="2 3" key="1">
    <citation type="submission" date="2019-02" db="EMBL/GenBank/DDBJ databases">
        <title>Deep-cultivation of Planctomycetes and their phenomic and genomic characterization uncovers novel biology.</title>
        <authorList>
            <person name="Wiegand S."/>
            <person name="Jogler M."/>
            <person name="Boedeker C."/>
            <person name="Pinto D."/>
            <person name="Vollmers J."/>
            <person name="Rivas-Marin E."/>
            <person name="Kohn T."/>
            <person name="Peeters S.H."/>
            <person name="Heuer A."/>
            <person name="Rast P."/>
            <person name="Oberbeckmann S."/>
            <person name="Bunk B."/>
            <person name="Jeske O."/>
            <person name="Meyerdierks A."/>
            <person name="Storesund J.E."/>
            <person name="Kallscheuer N."/>
            <person name="Luecker S."/>
            <person name="Lage O.M."/>
            <person name="Pohl T."/>
            <person name="Merkel B.J."/>
            <person name="Hornburger P."/>
            <person name="Mueller R.-W."/>
            <person name="Bruemmer F."/>
            <person name="Labrenz M."/>
            <person name="Spormann A.M."/>
            <person name="Op den Camp H."/>
            <person name="Overmann J."/>
            <person name="Amann R."/>
            <person name="Jetten M.S.M."/>
            <person name="Mascher T."/>
            <person name="Medema M.H."/>
            <person name="Devos D.P."/>
            <person name="Kaster A.-K."/>
            <person name="Ovreas L."/>
            <person name="Rohde M."/>
            <person name="Galperin M.Y."/>
            <person name="Jogler C."/>
        </authorList>
    </citation>
    <scope>NUCLEOTIDE SEQUENCE [LARGE SCALE GENOMIC DNA]</scope>
    <source>
        <strain evidence="2 3">ETA_A8</strain>
    </source>
</reference>
<dbReference type="EMBL" id="CP036274">
    <property type="protein sequence ID" value="QDU31666.1"/>
    <property type="molecule type" value="Genomic_DNA"/>
</dbReference>
<evidence type="ECO:0000256" key="1">
    <source>
        <dbReference type="SAM" id="MobiDB-lite"/>
    </source>
</evidence>
<protein>
    <submittedName>
        <fullName evidence="2">Uncharacterized protein</fullName>
    </submittedName>
</protein>
<feature type="region of interest" description="Disordered" evidence="1">
    <location>
        <begin position="1"/>
        <end position="21"/>
    </location>
</feature>
<gene>
    <name evidence="2" type="ORF">ETAA8_68260</name>
</gene>
<accession>A0A517YN53</accession>
<dbReference type="RefSeq" id="WP_145099176.1">
    <property type="nucleotide sequence ID" value="NZ_CP036274.1"/>
</dbReference>
<keyword evidence="3" id="KW-1185">Reference proteome</keyword>
<evidence type="ECO:0000313" key="3">
    <source>
        <dbReference type="Proteomes" id="UP000315017"/>
    </source>
</evidence>
<dbReference type="Proteomes" id="UP000315017">
    <property type="component" value="Chromosome"/>
</dbReference>
<proteinExistence type="predicted"/>
<feature type="compositionally biased region" description="Basic and acidic residues" evidence="1">
    <location>
        <begin position="7"/>
        <end position="16"/>
    </location>
</feature>
<dbReference type="OrthoDB" id="9870077at2"/>
<dbReference type="AlphaFoldDB" id="A0A517YN53"/>
<dbReference type="KEGG" id="aagg:ETAA8_68260"/>
<organism evidence="2 3">
    <name type="scientific">Anatilimnocola aggregata</name>
    <dbReference type="NCBI Taxonomy" id="2528021"/>
    <lineage>
        <taxon>Bacteria</taxon>
        <taxon>Pseudomonadati</taxon>
        <taxon>Planctomycetota</taxon>
        <taxon>Planctomycetia</taxon>
        <taxon>Pirellulales</taxon>
        <taxon>Pirellulaceae</taxon>
        <taxon>Anatilimnocola</taxon>
    </lineage>
</organism>